<evidence type="ECO:0000256" key="5">
    <source>
        <dbReference type="ARBA" id="ARBA00023008"/>
    </source>
</evidence>
<accession>A0A1H8ZRT2</accession>
<feature type="domain" description="Blue (type 1) copper" evidence="7">
    <location>
        <begin position="39"/>
        <end position="140"/>
    </location>
</feature>
<dbReference type="GO" id="GO:0016020">
    <property type="term" value="C:membrane"/>
    <property type="evidence" value="ECO:0007669"/>
    <property type="project" value="UniProtKB-SubCell"/>
</dbReference>
<keyword evidence="5" id="KW-0186">Copper</keyword>
<organism evidence="8 9">
    <name type="scientific">Natrinema salaciae</name>
    <dbReference type="NCBI Taxonomy" id="1186196"/>
    <lineage>
        <taxon>Archaea</taxon>
        <taxon>Methanobacteriati</taxon>
        <taxon>Methanobacteriota</taxon>
        <taxon>Stenosarchaea group</taxon>
        <taxon>Halobacteria</taxon>
        <taxon>Halobacteriales</taxon>
        <taxon>Natrialbaceae</taxon>
        <taxon>Natrinema</taxon>
    </lineage>
</organism>
<dbReference type="OrthoDB" id="4392at2157"/>
<dbReference type="AlphaFoldDB" id="A0A1H8ZRT2"/>
<keyword evidence="6" id="KW-0472">Membrane</keyword>
<dbReference type="GO" id="GO:0009055">
    <property type="term" value="F:electron transfer activity"/>
    <property type="evidence" value="ECO:0007669"/>
    <property type="project" value="InterPro"/>
</dbReference>
<sequence>MSSDIYDRRTILRVSGTALATIGTAGCLNGRSPTDQTVTMTGDFGFDPTTATIEPGRAVTWENTSDVDHTVTAYEDDVPDGTAYFASGDFESERSARDHMREGLVAPGDEYEHTFEEPGTYEYYCVPHEGSGMVGTVRVE</sequence>
<dbReference type="PANTHER" id="PTHR34192:SF10">
    <property type="entry name" value="PLASTOCYANIN MAJOR ISOFORM, CHLOROPLASTIC-RELATED"/>
    <property type="match status" value="1"/>
</dbReference>
<evidence type="ECO:0000256" key="3">
    <source>
        <dbReference type="ARBA" id="ARBA00022723"/>
    </source>
</evidence>
<dbReference type="InterPro" id="IPR000923">
    <property type="entry name" value="BlueCu_1"/>
</dbReference>
<dbReference type="InterPro" id="IPR008972">
    <property type="entry name" value="Cupredoxin"/>
</dbReference>
<comment type="subcellular location">
    <subcellularLocation>
        <location evidence="1">Membrane</location>
    </subcellularLocation>
</comment>
<dbReference type="PANTHER" id="PTHR34192">
    <property type="entry name" value="PLASTOCYANIN MAJOR ISOFORM, CHLOROPLASTIC-RELATED"/>
    <property type="match status" value="1"/>
</dbReference>
<dbReference type="GO" id="GO:0005507">
    <property type="term" value="F:copper ion binding"/>
    <property type="evidence" value="ECO:0007669"/>
    <property type="project" value="InterPro"/>
</dbReference>
<keyword evidence="4" id="KW-0249">Electron transport</keyword>
<evidence type="ECO:0000313" key="8">
    <source>
        <dbReference type="EMBL" id="SEP67075.1"/>
    </source>
</evidence>
<dbReference type="STRING" id="1186196.SAMN04489841_0244"/>
<dbReference type="Proteomes" id="UP000199114">
    <property type="component" value="Unassembled WGS sequence"/>
</dbReference>
<dbReference type="InterPro" id="IPR028871">
    <property type="entry name" value="BlueCu_1_BS"/>
</dbReference>
<gene>
    <name evidence="8" type="ORF">SAMN04489841_0244</name>
</gene>
<dbReference type="Pfam" id="PF00127">
    <property type="entry name" value="Copper-bind"/>
    <property type="match status" value="1"/>
</dbReference>
<proteinExistence type="predicted"/>
<keyword evidence="9" id="KW-1185">Reference proteome</keyword>
<reference evidence="9" key="1">
    <citation type="submission" date="2016-10" db="EMBL/GenBank/DDBJ databases">
        <authorList>
            <person name="Varghese N."/>
            <person name="Submissions S."/>
        </authorList>
    </citation>
    <scope>NUCLEOTIDE SEQUENCE [LARGE SCALE GENOMIC DNA]</scope>
    <source>
        <strain evidence="9">DSM 25055</strain>
    </source>
</reference>
<name>A0A1H8ZRT2_9EURY</name>
<dbReference type="CDD" id="cd04220">
    <property type="entry name" value="Halocyanin"/>
    <property type="match status" value="1"/>
</dbReference>
<dbReference type="RefSeq" id="WP_090611943.1">
    <property type="nucleotide sequence ID" value="NZ_FOFD01000001.1"/>
</dbReference>
<keyword evidence="2" id="KW-0813">Transport</keyword>
<dbReference type="EMBL" id="FOFD01000001">
    <property type="protein sequence ID" value="SEP67075.1"/>
    <property type="molecule type" value="Genomic_DNA"/>
</dbReference>
<keyword evidence="3" id="KW-0479">Metal-binding</keyword>
<evidence type="ECO:0000256" key="2">
    <source>
        <dbReference type="ARBA" id="ARBA00022448"/>
    </source>
</evidence>
<dbReference type="Gene3D" id="2.60.40.420">
    <property type="entry name" value="Cupredoxins - blue copper proteins"/>
    <property type="match status" value="1"/>
</dbReference>
<dbReference type="PROSITE" id="PS00196">
    <property type="entry name" value="COPPER_BLUE"/>
    <property type="match status" value="1"/>
</dbReference>
<evidence type="ECO:0000313" key="9">
    <source>
        <dbReference type="Proteomes" id="UP000199114"/>
    </source>
</evidence>
<dbReference type="SUPFAM" id="SSF49503">
    <property type="entry name" value="Cupredoxins"/>
    <property type="match status" value="1"/>
</dbReference>
<protein>
    <submittedName>
        <fullName evidence="8">Plastocyanin</fullName>
    </submittedName>
</protein>
<evidence type="ECO:0000256" key="4">
    <source>
        <dbReference type="ARBA" id="ARBA00022982"/>
    </source>
</evidence>
<evidence type="ECO:0000256" key="1">
    <source>
        <dbReference type="ARBA" id="ARBA00004370"/>
    </source>
</evidence>
<evidence type="ECO:0000256" key="6">
    <source>
        <dbReference type="ARBA" id="ARBA00023136"/>
    </source>
</evidence>
<evidence type="ECO:0000259" key="7">
    <source>
        <dbReference type="Pfam" id="PF00127"/>
    </source>
</evidence>